<dbReference type="Proteomes" id="UP000077623">
    <property type="component" value="Unassembled WGS sequence"/>
</dbReference>
<comment type="caution">
    <text evidence="2">The sequence shown here is derived from an EMBL/GenBank/DDBJ whole genome shotgun (WGS) entry which is preliminary data.</text>
</comment>
<evidence type="ECO:0000313" key="3">
    <source>
        <dbReference type="Proteomes" id="UP000077623"/>
    </source>
</evidence>
<sequence>MLWCILQPKTIRELLLKEQIKLLDTEGTTNDGNWKVLATKHKENTVTLADGKTIAKINQLVITDLEGNQGVNFSLLKEKCKTLLEESTSNKETATLKDNAINWCSEKSPLLPKPSTTSAVRPSGDGNSRP</sequence>
<organism evidence="2 3">
    <name type="scientific">Candidatus Mycoplasma haematobovis</name>
    <dbReference type="NCBI Taxonomy" id="432608"/>
    <lineage>
        <taxon>Bacteria</taxon>
        <taxon>Bacillati</taxon>
        <taxon>Mycoplasmatota</taxon>
        <taxon>Mollicutes</taxon>
        <taxon>Mycoplasmataceae</taxon>
        <taxon>Mycoplasma</taxon>
    </lineage>
</organism>
<gene>
    <name evidence="2" type="ORF">A6V39_00420</name>
</gene>
<protein>
    <submittedName>
        <fullName evidence="2">Uncharacterized protein</fullName>
    </submittedName>
</protein>
<keyword evidence="3" id="KW-1185">Reference proteome</keyword>
<name>A0A1A9QEF6_9MOLU</name>
<accession>A0A1A9QEF6</accession>
<proteinExistence type="predicted"/>
<reference evidence="3" key="1">
    <citation type="submission" date="2016-04" db="EMBL/GenBank/DDBJ databases">
        <authorList>
            <person name="Quiroz-Castaneda R.E."/>
            <person name="Martinez-Ocampo F."/>
        </authorList>
    </citation>
    <scope>NUCLEOTIDE SEQUENCE [LARGE SCALE GENOMIC DNA]</scope>
    <source>
        <strain evidence="3">INIFAP01</strain>
    </source>
</reference>
<dbReference type="STRING" id="432608.A6V39_00420"/>
<feature type="compositionally biased region" description="Polar residues" evidence="1">
    <location>
        <begin position="114"/>
        <end position="130"/>
    </location>
</feature>
<dbReference type="EMBL" id="LWUJ01000010">
    <property type="protein sequence ID" value="OAL10514.1"/>
    <property type="molecule type" value="Genomic_DNA"/>
</dbReference>
<evidence type="ECO:0000256" key="1">
    <source>
        <dbReference type="SAM" id="MobiDB-lite"/>
    </source>
</evidence>
<dbReference type="AlphaFoldDB" id="A0A1A9QEF6"/>
<evidence type="ECO:0000313" key="2">
    <source>
        <dbReference type="EMBL" id="OAL10514.1"/>
    </source>
</evidence>
<feature type="region of interest" description="Disordered" evidence="1">
    <location>
        <begin position="107"/>
        <end position="130"/>
    </location>
</feature>